<keyword evidence="2" id="KW-1185">Reference proteome</keyword>
<dbReference type="VEuPathDB" id="FungiDB:CNN01075"/>
<sequence length="72" mass="8266">MVEQELCLYVWTMASDHGRVWSTLVPSVIPLFLTFDSSFPPTKSDRAPKPPRYIVQRESRRGRSVLRSADLS</sequence>
<dbReference type="RefSeq" id="XP_024514701.1">
    <property type="nucleotide sequence ID" value="XM_024658887.1"/>
</dbReference>
<evidence type="ECO:0000313" key="1">
    <source>
        <dbReference type="EMBL" id="ALO69811.1"/>
    </source>
</evidence>
<dbReference type="PaxDb" id="214684-A0A0S2M681"/>
<dbReference type="KEGG" id="cne:CNN01075"/>
<name>A0A0S2M681_CRYD1</name>
<gene>
    <name evidence="1" type="ordered locus">CNN01075</name>
</gene>
<proteinExistence type="predicted"/>
<reference evidence="1 2" key="1">
    <citation type="journal article" date="2005" name="Science">
        <title>The genome of the basidiomycetous yeast and human pathogen Cryptococcus neoformans.</title>
        <authorList>
            <person name="Loftus B.J."/>
            <person name="Fung E."/>
            <person name="Roncaglia P."/>
            <person name="Rowley D."/>
            <person name="Amedeo P."/>
            <person name="Bruno D."/>
            <person name="Vamathevan J."/>
            <person name="Miranda M."/>
            <person name="Anderson I.J."/>
            <person name="Fraser J.A."/>
            <person name="Allen J.E."/>
            <person name="Bosdet I.E."/>
            <person name="Brent M.R."/>
            <person name="Chiu R."/>
            <person name="Doering T.L."/>
            <person name="Donlin M.J."/>
            <person name="D'Souza C.A."/>
            <person name="Fox D.S."/>
            <person name="Grinberg V."/>
            <person name="Fu J."/>
            <person name="Fukushima M."/>
            <person name="Haas B.J."/>
            <person name="Huang J.C."/>
            <person name="Janbon G."/>
            <person name="Jones S.J."/>
            <person name="Koo H.L."/>
            <person name="Krzywinski M.I."/>
            <person name="Kwon-Chung J.K."/>
            <person name="Lengeler K.B."/>
            <person name="Maiti R."/>
            <person name="Marra M.A."/>
            <person name="Marra R.E."/>
            <person name="Mathewson C.A."/>
            <person name="Mitchell T.G."/>
            <person name="Pertea M."/>
            <person name="Riggs F.R."/>
            <person name="Salzberg S.L."/>
            <person name="Schein J.E."/>
            <person name="Shvartsbeyn A."/>
            <person name="Shin H."/>
            <person name="Shumway M."/>
            <person name="Specht C.A."/>
            <person name="Suh B.B."/>
            <person name="Tenney A."/>
            <person name="Utterback T.R."/>
            <person name="Wickes B.L."/>
            <person name="Wortman J.R."/>
            <person name="Wye N.H."/>
            <person name="Kronstad J.W."/>
            <person name="Lodge J.K."/>
            <person name="Heitman J."/>
            <person name="Davis R.W."/>
            <person name="Fraser C.M."/>
            <person name="Hyman R.W."/>
        </authorList>
    </citation>
    <scope>NUCLEOTIDE SEQUENCE [LARGE SCALE GENOMIC DNA]</scope>
    <source>
        <strain evidence="2">JEC21 / ATCC MYA-565</strain>
    </source>
</reference>
<evidence type="ECO:0000313" key="2">
    <source>
        <dbReference type="Proteomes" id="UP000002149"/>
    </source>
</evidence>
<dbReference type="Proteomes" id="UP000002149">
    <property type="component" value="Chromosome 14"/>
</dbReference>
<protein>
    <submittedName>
        <fullName evidence="1">Uncharacterized protein</fullName>
    </submittedName>
</protein>
<dbReference type="AlphaFoldDB" id="A0A0S2M681"/>
<accession>A0A0S2M681</accession>
<dbReference type="GeneID" id="36393167"/>
<dbReference type="InParanoid" id="A0A0S2M681"/>
<organism evidence="1 2">
    <name type="scientific">Cryptococcus deneoformans (strain JEC21 / ATCC MYA-565)</name>
    <name type="common">Cryptococcus neoformans var. neoformans serotype D</name>
    <dbReference type="NCBI Taxonomy" id="214684"/>
    <lineage>
        <taxon>Eukaryota</taxon>
        <taxon>Fungi</taxon>
        <taxon>Dikarya</taxon>
        <taxon>Basidiomycota</taxon>
        <taxon>Agaricomycotina</taxon>
        <taxon>Tremellomycetes</taxon>
        <taxon>Tremellales</taxon>
        <taxon>Cryptococcaceae</taxon>
        <taxon>Cryptococcus</taxon>
        <taxon>Cryptococcus neoformans species complex</taxon>
    </lineage>
</organism>
<dbReference type="EMBL" id="AE017356">
    <property type="protein sequence ID" value="ALO69811.1"/>
    <property type="molecule type" value="Genomic_DNA"/>
</dbReference>